<accession>A0A3B3T9L6</accession>
<protein>
    <recommendedName>
        <fullName evidence="4">Transmembrane protein 72</fullName>
    </recommendedName>
</protein>
<dbReference type="GeneTree" id="ENSGT00940000172058"/>
<evidence type="ECO:0000313" key="2">
    <source>
        <dbReference type="Ensembl" id="ENSPKIP00000039932.1"/>
    </source>
</evidence>
<dbReference type="STRING" id="1676925.ENSPKIP00000039932"/>
<evidence type="ECO:0008006" key="4">
    <source>
        <dbReference type="Google" id="ProtNLM"/>
    </source>
</evidence>
<feature type="transmembrane region" description="Helical" evidence="1">
    <location>
        <begin position="60"/>
        <end position="75"/>
    </location>
</feature>
<sequence>TLNQGKFQNLAVYLLCPPKWIIFVLWKKLSNLGGFQKFLYYTIMAVVCFLHPVLAWHAVIPGTMLLVTGVAYFILSKNKSSAKAGSNPETCAPDTRAMGPSYSILHLAGGRRPMVSPYWERGGKDGSQAEAGVTGRALGRGSSGARHVLHGQSAHCVCWPQATAEEGPPAQGHEHGISVPPAACTECRPAHVHRLIRAQQDAPLSAGSSNAIITSSEADAVFSGKVLSQFPQIT</sequence>
<keyword evidence="3" id="KW-1185">Reference proteome</keyword>
<organism evidence="2 3">
    <name type="scientific">Paramormyrops kingsleyae</name>
    <dbReference type="NCBI Taxonomy" id="1676925"/>
    <lineage>
        <taxon>Eukaryota</taxon>
        <taxon>Metazoa</taxon>
        <taxon>Chordata</taxon>
        <taxon>Craniata</taxon>
        <taxon>Vertebrata</taxon>
        <taxon>Euteleostomi</taxon>
        <taxon>Actinopterygii</taxon>
        <taxon>Neopterygii</taxon>
        <taxon>Teleostei</taxon>
        <taxon>Osteoglossocephala</taxon>
        <taxon>Osteoglossomorpha</taxon>
        <taxon>Osteoglossiformes</taxon>
        <taxon>Mormyridae</taxon>
        <taxon>Paramormyrops</taxon>
    </lineage>
</organism>
<keyword evidence="1" id="KW-0472">Membrane</keyword>
<dbReference type="PANTHER" id="PTHR28474">
    <property type="entry name" value="TRANSMEMBRANE PROTEIN 72"/>
    <property type="match status" value="1"/>
</dbReference>
<dbReference type="Ensembl" id="ENSPKIT00000020945.1">
    <property type="protein sequence ID" value="ENSPKIP00000039932.1"/>
    <property type="gene ID" value="ENSPKIG00000017091.1"/>
</dbReference>
<proteinExistence type="predicted"/>
<feature type="transmembrane region" description="Helical" evidence="1">
    <location>
        <begin position="6"/>
        <end position="26"/>
    </location>
</feature>
<evidence type="ECO:0000313" key="3">
    <source>
        <dbReference type="Proteomes" id="UP000261540"/>
    </source>
</evidence>
<dbReference type="AlphaFoldDB" id="A0A3B3T9L6"/>
<reference evidence="2" key="1">
    <citation type="submission" date="2025-08" db="UniProtKB">
        <authorList>
            <consortium name="Ensembl"/>
        </authorList>
    </citation>
    <scope>IDENTIFICATION</scope>
</reference>
<dbReference type="Proteomes" id="UP000261540">
    <property type="component" value="Unplaced"/>
</dbReference>
<dbReference type="PANTHER" id="PTHR28474:SF1">
    <property type="entry name" value="TRANSMEMBRANE PROTEIN 72"/>
    <property type="match status" value="1"/>
</dbReference>
<reference evidence="2" key="2">
    <citation type="submission" date="2025-09" db="UniProtKB">
        <authorList>
            <consortium name="Ensembl"/>
        </authorList>
    </citation>
    <scope>IDENTIFICATION</scope>
</reference>
<evidence type="ECO:0000256" key="1">
    <source>
        <dbReference type="SAM" id="Phobius"/>
    </source>
</evidence>
<dbReference type="Pfam" id="PF16054">
    <property type="entry name" value="TMEM72"/>
    <property type="match status" value="1"/>
</dbReference>
<dbReference type="InterPro" id="IPR032055">
    <property type="entry name" value="TMEM72"/>
</dbReference>
<keyword evidence="1" id="KW-1133">Transmembrane helix</keyword>
<name>A0A3B3T9L6_9TELE</name>
<keyword evidence="1" id="KW-0812">Transmembrane</keyword>